<proteinExistence type="inferred from homology"/>
<evidence type="ECO:0000313" key="9">
    <source>
        <dbReference type="Proteomes" id="UP000732377"/>
    </source>
</evidence>
<dbReference type="PANTHER" id="PTHR43133">
    <property type="entry name" value="RNA POLYMERASE ECF-TYPE SIGMA FACTO"/>
    <property type="match status" value="1"/>
</dbReference>
<dbReference type="GO" id="GO:0003677">
    <property type="term" value="F:DNA binding"/>
    <property type="evidence" value="ECO:0007669"/>
    <property type="project" value="UniProtKB-KW"/>
</dbReference>
<dbReference type="Proteomes" id="UP000732377">
    <property type="component" value="Unassembled WGS sequence"/>
</dbReference>
<protein>
    <submittedName>
        <fullName evidence="8">RNA polymerase subunit sigma-24</fullName>
    </submittedName>
</protein>
<dbReference type="GO" id="GO:0016987">
    <property type="term" value="F:sigma factor activity"/>
    <property type="evidence" value="ECO:0007669"/>
    <property type="project" value="UniProtKB-KW"/>
</dbReference>
<dbReference type="InterPro" id="IPR013324">
    <property type="entry name" value="RNA_pol_sigma_r3/r4-like"/>
</dbReference>
<dbReference type="Pfam" id="PF08281">
    <property type="entry name" value="Sigma70_r4_2"/>
    <property type="match status" value="1"/>
</dbReference>
<feature type="domain" description="RNA polymerase sigma-70 region 2" evidence="6">
    <location>
        <begin position="22"/>
        <end position="88"/>
    </location>
</feature>
<dbReference type="InterPro" id="IPR036388">
    <property type="entry name" value="WH-like_DNA-bd_sf"/>
</dbReference>
<accession>A0A953LJH9</accession>
<keyword evidence="4" id="KW-0238">DNA-binding</keyword>
<dbReference type="SUPFAM" id="SSF88659">
    <property type="entry name" value="Sigma3 and sigma4 domains of RNA polymerase sigma factors"/>
    <property type="match status" value="1"/>
</dbReference>
<keyword evidence="5" id="KW-0804">Transcription</keyword>
<dbReference type="InterPro" id="IPR013325">
    <property type="entry name" value="RNA_pol_sigma_r2"/>
</dbReference>
<dbReference type="Gene3D" id="1.10.1740.10">
    <property type="match status" value="1"/>
</dbReference>
<reference evidence="8" key="1">
    <citation type="submission" date="2017-11" db="EMBL/GenBank/DDBJ databases">
        <title>Three new genomes from thermophilic consortium.</title>
        <authorList>
            <person name="Quaggio R."/>
            <person name="Amgarten D."/>
            <person name="Setubal J.C."/>
        </authorList>
    </citation>
    <scope>NUCLEOTIDE SEQUENCE</scope>
    <source>
        <strain evidence="8">ZCTH01-B2</strain>
    </source>
</reference>
<evidence type="ECO:0000256" key="2">
    <source>
        <dbReference type="ARBA" id="ARBA00023015"/>
    </source>
</evidence>
<dbReference type="SUPFAM" id="SSF88946">
    <property type="entry name" value="Sigma2 domain of RNA polymerase sigma factors"/>
    <property type="match status" value="1"/>
</dbReference>
<dbReference type="EMBL" id="PIUK01000045">
    <property type="protein sequence ID" value="MBY6275872.1"/>
    <property type="molecule type" value="Genomic_DNA"/>
</dbReference>
<organism evidence="8 9">
    <name type="scientific">Symbiobacterium thermophilum</name>
    <dbReference type="NCBI Taxonomy" id="2734"/>
    <lineage>
        <taxon>Bacteria</taxon>
        <taxon>Bacillati</taxon>
        <taxon>Bacillota</taxon>
        <taxon>Clostridia</taxon>
        <taxon>Eubacteriales</taxon>
        <taxon>Symbiobacteriaceae</taxon>
        <taxon>Symbiobacterium</taxon>
    </lineage>
</organism>
<evidence type="ECO:0000313" key="8">
    <source>
        <dbReference type="EMBL" id="MBY6275872.1"/>
    </source>
</evidence>
<dbReference type="AlphaFoldDB" id="A0A953LJH9"/>
<dbReference type="InterPro" id="IPR039425">
    <property type="entry name" value="RNA_pol_sigma-70-like"/>
</dbReference>
<dbReference type="Gene3D" id="1.10.10.10">
    <property type="entry name" value="Winged helix-like DNA-binding domain superfamily/Winged helix DNA-binding domain"/>
    <property type="match status" value="1"/>
</dbReference>
<dbReference type="GO" id="GO:0006352">
    <property type="term" value="P:DNA-templated transcription initiation"/>
    <property type="evidence" value="ECO:0007669"/>
    <property type="project" value="InterPro"/>
</dbReference>
<evidence type="ECO:0000259" key="7">
    <source>
        <dbReference type="Pfam" id="PF08281"/>
    </source>
</evidence>
<evidence type="ECO:0000256" key="3">
    <source>
        <dbReference type="ARBA" id="ARBA00023082"/>
    </source>
</evidence>
<dbReference type="Pfam" id="PF04542">
    <property type="entry name" value="Sigma70_r2"/>
    <property type="match status" value="1"/>
</dbReference>
<evidence type="ECO:0000259" key="6">
    <source>
        <dbReference type="Pfam" id="PF04542"/>
    </source>
</evidence>
<evidence type="ECO:0000256" key="4">
    <source>
        <dbReference type="ARBA" id="ARBA00023125"/>
    </source>
</evidence>
<sequence length="176" mass="20335">MERDASIIQLCQQGHRAGFSRLVEAYQERVYRTAYAFVQHREDAQDLTQEVFLRTVRAIDSLDAGRPLWPWLRRVTTNLALSHLKRRRGHLSLDDLPEAALPVAHGTEPAWTMLDLERALADLPPLWRMALVLRHQEGLAYEEIARMLDLPVGTVKTYLFRARRALRARLETEGVE</sequence>
<keyword evidence="3" id="KW-0731">Sigma factor</keyword>
<evidence type="ECO:0000256" key="5">
    <source>
        <dbReference type="ARBA" id="ARBA00023163"/>
    </source>
</evidence>
<dbReference type="CDD" id="cd06171">
    <property type="entry name" value="Sigma70_r4"/>
    <property type="match status" value="1"/>
</dbReference>
<dbReference type="RefSeq" id="WP_273378754.1">
    <property type="nucleotide sequence ID" value="NZ_JACSIR010000020.1"/>
</dbReference>
<feature type="domain" description="RNA polymerase sigma factor 70 region 4 type 2" evidence="7">
    <location>
        <begin position="115"/>
        <end position="166"/>
    </location>
</feature>
<keyword evidence="2" id="KW-0805">Transcription regulation</keyword>
<dbReference type="InterPro" id="IPR013249">
    <property type="entry name" value="RNA_pol_sigma70_r4_t2"/>
</dbReference>
<comment type="similarity">
    <text evidence="1">Belongs to the sigma-70 factor family. ECF subfamily.</text>
</comment>
<evidence type="ECO:0000256" key="1">
    <source>
        <dbReference type="ARBA" id="ARBA00010641"/>
    </source>
</evidence>
<dbReference type="InterPro" id="IPR007627">
    <property type="entry name" value="RNA_pol_sigma70_r2"/>
</dbReference>
<dbReference type="InterPro" id="IPR014284">
    <property type="entry name" value="RNA_pol_sigma-70_dom"/>
</dbReference>
<name>A0A953LJH9_SYMTR</name>
<dbReference type="NCBIfam" id="TIGR02937">
    <property type="entry name" value="sigma70-ECF"/>
    <property type="match status" value="1"/>
</dbReference>
<dbReference type="PANTHER" id="PTHR43133:SF8">
    <property type="entry name" value="RNA POLYMERASE SIGMA FACTOR HI_1459-RELATED"/>
    <property type="match status" value="1"/>
</dbReference>
<gene>
    <name evidence="8" type="ORF">CWE10_06555</name>
</gene>
<comment type="caution">
    <text evidence="8">The sequence shown here is derived from an EMBL/GenBank/DDBJ whole genome shotgun (WGS) entry which is preliminary data.</text>
</comment>